<evidence type="ECO:0000313" key="4">
    <source>
        <dbReference type="Proteomes" id="UP001596364"/>
    </source>
</evidence>
<sequence length="495" mass="55596">MPPTLTRVLGLMPLLAVVVLYAHTQFLLQPERALGQYFSMQLQLLLQCAPFFIAHWLATRHQAPKALWIWAAGFVVYPALVEITLGLFADSAADEGWRISALWQMCALASVLCWWLGRSGNGRQSRLSGWMNTLFSLDSMIALLVILWALTVAGVLASHEDALMNQPVEPVVDFAVIGQDIPLFLHYCWQMLVYALVLIGLYLFNRYVLVRKVLSQYGALVFISSVLVATMLLTPILAALLIALPLNDLPDYVANLTPGGGQNLFSKYNFHALAAVFAITTPVILAYERKQQDARWHEAQQQKTQTELKLLQQQINPHFLFNTLNNLYALTLKRADEAPEGILRLSDMLRYTVYEGQKNRVSLAQEIHYLQDFIALQTLRFGVRGHFECQWPDQAGSVQIAPLLLIVLVENAIKHGAELASGEFSVKLTCELEGNQLRLRCVNPRQPDASKVAGGMGLSNLARRLALQYPNRHQLTHQHSEQQWCSELTVELEAC</sequence>
<feature type="transmembrane region" description="Helical" evidence="1">
    <location>
        <begin position="184"/>
        <end position="205"/>
    </location>
</feature>
<keyword evidence="3" id="KW-0418">Kinase</keyword>
<keyword evidence="3" id="KW-0808">Transferase</keyword>
<dbReference type="GO" id="GO:0004673">
    <property type="term" value="F:protein histidine kinase activity"/>
    <property type="evidence" value="ECO:0007669"/>
    <property type="project" value="UniProtKB-EC"/>
</dbReference>
<dbReference type="RefSeq" id="WP_131257644.1">
    <property type="nucleotide sequence ID" value="NZ_JBHSUS010000001.1"/>
</dbReference>
<keyword evidence="1" id="KW-1133">Transmembrane helix</keyword>
<feature type="transmembrane region" description="Helical" evidence="1">
    <location>
        <begin position="268"/>
        <end position="287"/>
    </location>
</feature>
<dbReference type="Proteomes" id="UP001596364">
    <property type="component" value="Unassembled WGS sequence"/>
</dbReference>
<organism evidence="3 4">
    <name type="scientific">Pseudobowmanella zhangzhouensis</name>
    <dbReference type="NCBI Taxonomy" id="1537679"/>
    <lineage>
        <taxon>Bacteria</taxon>
        <taxon>Pseudomonadati</taxon>
        <taxon>Pseudomonadota</taxon>
        <taxon>Gammaproteobacteria</taxon>
        <taxon>Alteromonadales</taxon>
        <taxon>Alteromonadaceae</taxon>
    </lineage>
</organism>
<name>A0ABW1XQZ1_9ALTE</name>
<dbReference type="InterPro" id="IPR010559">
    <property type="entry name" value="Sig_transdc_His_kin_internal"/>
</dbReference>
<feature type="transmembrane region" description="Helical" evidence="1">
    <location>
        <begin position="217"/>
        <end position="244"/>
    </location>
</feature>
<evidence type="ECO:0000313" key="3">
    <source>
        <dbReference type="EMBL" id="MFC6441602.1"/>
    </source>
</evidence>
<keyword evidence="1" id="KW-0812">Transmembrane</keyword>
<dbReference type="PANTHER" id="PTHR34220:SF7">
    <property type="entry name" value="SENSOR HISTIDINE KINASE YPDA"/>
    <property type="match status" value="1"/>
</dbReference>
<feature type="domain" description="Signal transduction histidine kinase internal region" evidence="2">
    <location>
        <begin position="306"/>
        <end position="383"/>
    </location>
</feature>
<dbReference type="InterPro" id="IPR050640">
    <property type="entry name" value="Bact_2-comp_sensor_kinase"/>
</dbReference>
<reference evidence="4" key="1">
    <citation type="journal article" date="2019" name="Int. J. Syst. Evol. Microbiol.">
        <title>The Global Catalogue of Microorganisms (GCM) 10K type strain sequencing project: providing services to taxonomists for standard genome sequencing and annotation.</title>
        <authorList>
            <consortium name="The Broad Institute Genomics Platform"/>
            <consortium name="The Broad Institute Genome Sequencing Center for Infectious Disease"/>
            <person name="Wu L."/>
            <person name="Ma J."/>
        </authorList>
    </citation>
    <scope>NUCLEOTIDE SEQUENCE [LARGE SCALE GENOMIC DNA]</scope>
    <source>
        <strain evidence="4">CGMCC 1.16031</strain>
    </source>
</reference>
<feature type="transmembrane region" description="Helical" evidence="1">
    <location>
        <begin position="137"/>
        <end position="157"/>
    </location>
</feature>
<proteinExistence type="predicted"/>
<evidence type="ECO:0000256" key="1">
    <source>
        <dbReference type="SAM" id="Phobius"/>
    </source>
</evidence>
<protein>
    <submittedName>
        <fullName evidence="3">Sensor histidine kinase</fullName>
        <ecNumber evidence="3">2.7.13.3</ecNumber>
    </submittedName>
</protein>
<dbReference type="EMBL" id="JBHSUS010000001">
    <property type="protein sequence ID" value="MFC6441602.1"/>
    <property type="molecule type" value="Genomic_DNA"/>
</dbReference>
<dbReference type="EC" id="2.7.13.3" evidence="3"/>
<feature type="transmembrane region" description="Helical" evidence="1">
    <location>
        <begin position="38"/>
        <end position="58"/>
    </location>
</feature>
<comment type="caution">
    <text evidence="3">The sequence shown here is derived from an EMBL/GenBank/DDBJ whole genome shotgun (WGS) entry which is preliminary data.</text>
</comment>
<gene>
    <name evidence="3" type="ORF">ACFP85_15720</name>
</gene>
<dbReference type="Pfam" id="PF06580">
    <property type="entry name" value="His_kinase"/>
    <property type="match status" value="1"/>
</dbReference>
<evidence type="ECO:0000259" key="2">
    <source>
        <dbReference type="Pfam" id="PF06580"/>
    </source>
</evidence>
<feature type="transmembrane region" description="Helical" evidence="1">
    <location>
        <begin position="67"/>
        <end position="89"/>
    </location>
</feature>
<accession>A0ABW1XQZ1</accession>
<feature type="transmembrane region" description="Helical" evidence="1">
    <location>
        <begin position="101"/>
        <end position="117"/>
    </location>
</feature>
<keyword evidence="4" id="KW-1185">Reference proteome</keyword>
<keyword evidence="1" id="KW-0472">Membrane</keyword>
<dbReference type="PANTHER" id="PTHR34220">
    <property type="entry name" value="SENSOR HISTIDINE KINASE YPDA"/>
    <property type="match status" value="1"/>
</dbReference>